<dbReference type="GO" id="GO:0016829">
    <property type="term" value="F:lyase activity"/>
    <property type="evidence" value="ECO:0007669"/>
    <property type="project" value="UniProtKB-KW"/>
</dbReference>
<dbReference type="FunFam" id="3.40.1010.10:FF:000001">
    <property type="entry name" value="Siroheme synthase"/>
    <property type="match status" value="1"/>
</dbReference>
<evidence type="ECO:0000256" key="9">
    <source>
        <dbReference type="ARBA" id="ARBA00023244"/>
    </source>
</evidence>
<dbReference type="GO" id="GO:0009236">
    <property type="term" value="P:cobalamin biosynthetic process"/>
    <property type="evidence" value="ECO:0007669"/>
    <property type="project" value="UniProtKB-KW"/>
</dbReference>
<reference evidence="14" key="2">
    <citation type="submission" date="2020-09" db="EMBL/GenBank/DDBJ databases">
        <authorList>
            <person name="Sun Q."/>
            <person name="Kim S."/>
        </authorList>
    </citation>
    <scope>NUCLEOTIDE SEQUENCE</scope>
    <source>
        <strain evidence="14">KCTC 42731</strain>
    </source>
</reference>
<dbReference type="GO" id="GO:0032259">
    <property type="term" value="P:methylation"/>
    <property type="evidence" value="ECO:0007669"/>
    <property type="project" value="UniProtKB-KW"/>
</dbReference>
<keyword evidence="7" id="KW-0560">Oxidoreductase</keyword>
<evidence type="ECO:0000256" key="1">
    <source>
        <dbReference type="ARBA" id="ARBA00005879"/>
    </source>
</evidence>
<dbReference type="PANTHER" id="PTHR45790:SF1">
    <property type="entry name" value="SIROHEME SYNTHASE"/>
    <property type="match status" value="1"/>
</dbReference>
<dbReference type="Proteomes" id="UP000623842">
    <property type="component" value="Unassembled WGS sequence"/>
</dbReference>
<dbReference type="NCBIfam" id="NF004790">
    <property type="entry name" value="PRK06136.1"/>
    <property type="match status" value="1"/>
</dbReference>
<keyword evidence="15" id="KW-1185">Reference proteome</keyword>
<dbReference type="InterPro" id="IPR000878">
    <property type="entry name" value="4pyrrol_Mease"/>
</dbReference>
<evidence type="ECO:0000256" key="11">
    <source>
        <dbReference type="ARBA" id="ARBA00025705"/>
    </source>
</evidence>
<comment type="pathway">
    <text evidence="11">Porphyrin-containing compound metabolism; siroheme biosynthesis; precorrin-2 from uroporphyrinogen III: step 1/1.</text>
</comment>
<protein>
    <recommendedName>
        <fullName evidence="2">uroporphyrinogen-III C-methyltransferase</fullName>
        <ecNumber evidence="2">2.1.1.107</ecNumber>
    </recommendedName>
</protein>
<evidence type="ECO:0000256" key="6">
    <source>
        <dbReference type="ARBA" id="ARBA00022691"/>
    </source>
</evidence>
<name>A0A919EPD5_9GAMM</name>
<dbReference type="InterPro" id="IPR003043">
    <property type="entry name" value="Uropor_MeTrfase_CS"/>
</dbReference>
<comment type="pathway">
    <text evidence="12">Cofactor biosynthesis; adenosylcobalamin biosynthesis; precorrin-2 from uroporphyrinogen III: step 1/1.</text>
</comment>
<evidence type="ECO:0000313" key="15">
    <source>
        <dbReference type="Proteomes" id="UP000623842"/>
    </source>
</evidence>
<dbReference type="InterPro" id="IPR050161">
    <property type="entry name" value="Siro_Cobalamin_biosynth"/>
</dbReference>
<keyword evidence="3" id="KW-0169">Cobalamin biosynthesis</keyword>
<dbReference type="EC" id="2.1.1.107" evidence="2"/>
<reference evidence="14" key="1">
    <citation type="journal article" date="2014" name="Int. J. Syst. Evol. Microbiol.">
        <title>Complete genome sequence of Corynebacterium casei LMG S-19264T (=DSM 44701T), isolated from a smear-ripened cheese.</title>
        <authorList>
            <consortium name="US DOE Joint Genome Institute (JGI-PGF)"/>
            <person name="Walter F."/>
            <person name="Albersmeier A."/>
            <person name="Kalinowski J."/>
            <person name="Ruckert C."/>
        </authorList>
    </citation>
    <scope>NUCLEOTIDE SEQUENCE</scope>
    <source>
        <strain evidence="14">KCTC 42731</strain>
    </source>
</reference>
<evidence type="ECO:0000256" key="5">
    <source>
        <dbReference type="ARBA" id="ARBA00022679"/>
    </source>
</evidence>
<gene>
    <name evidence="14" type="ORF">GCM10017161_35570</name>
</gene>
<keyword evidence="4" id="KW-0489">Methyltransferase</keyword>
<dbReference type="SUPFAM" id="SSF53790">
    <property type="entry name" value="Tetrapyrrole methylase"/>
    <property type="match status" value="1"/>
</dbReference>
<keyword evidence="8" id="KW-0456">Lyase</keyword>
<evidence type="ECO:0000256" key="4">
    <source>
        <dbReference type="ARBA" id="ARBA00022603"/>
    </source>
</evidence>
<comment type="caution">
    <text evidence="14">The sequence shown here is derived from an EMBL/GenBank/DDBJ whole genome shotgun (WGS) entry which is preliminary data.</text>
</comment>
<dbReference type="GO" id="GO:0004851">
    <property type="term" value="F:uroporphyrin-III C-methyltransferase activity"/>
    <property type="evidence" value="ECO:0007669"/>
    <property type="project" value="UniProtKB-EC"/>
</dbReference>
<keyword evidence="9" id="KW-0627">Porphyrin biosynthesis</keyword>
<evidence type="ECO:0000259" key="13">
    <source>
        <dbReference type="Pfam" id="PF00590"/>
    </source>
</evidence>
<keyword evidence="6" id="KW-0949">S-adenosyl-L-methionine</keyword>
<accession>A0A919EPD5</accession>
<evidence type="ECO:0000256" key="10">
    <source>
        <dbReference type="ARBA" id="ARBA00023268"/>
    </source>
</evidence>
<organism evidence="14 15">
    <name type="scientific">Thalassotalea marina</name>
    <dbReference type="NCBI Taxonomy" id="1673741"/>
    <lineage>
        <taxon>Bacteria</taxon>
        <taxon>Pseudomonadati</taxon>
        <taxon>Pseudomonadota</taxon>
        <taxon>Gammaproteobacteria</taxon>
        <taxon>Alteromonadales</taxon>
        <taxon>Colwelliaceae</taxon>
        <taxon>Thalassotalea</taxon>
    </lineage>
</organism>
<dbReference type="NCBIfam" id="TIGR01469">
    <property type="entry name" value="cobA_cysG_Cterm"/>
    <property type="match status" value="1"/>
</dbReference>
<dbReference type="InterPro" id="IPR014777">
    <property type="entry name" value="4pyrrole_Mease_sub1"/>
</dbReference>
<dbReference type="EMBL" id="BNCK01000009">
    <property type="protein sequence ID" value="GHG03258.1"/>
    <property type="molecule type" value="Genomic_DNA"/>
</dbReference>
<dbReference type="Pfam" id="PF00590">
    <property type="entry name" value="TP_methylase"/>
    <property type="match status" value="1"/>
</dbReference>
<evidence type="ECO:0000256" key="7">
    <source>
        <dbReference type="ARBA" id="ARBA00023002"/>
    </source>
</evidence>
<evidence type="ECO:0000256" key="2">
    <source>
        <dbReference type="ARBA" id="ARBA00012162"/>
    </source>
</evidence>
<keyword evidence="5" id="KW-0808">Transferase</keyword>
<feature type="domain" description="Tetrapyrrole methylase" evidence="13">
    <location>
        <begin position="17"/>
        <end position="227"/>
    </location>
</feature>
<proteinExistence type="inferred from homology"/>
<dbReference type="RefSeq" id="WP_189773468.1">
    <property type="nucleotide sequence ID" value="NZ_BNCK01000009.1"/>
</dbReference>
<dbReference type="InterPro" id="IPR035996">
    <property type="entry name" value="4pyrrol_Methylase_sf"/>
</dbReference>
<dbReference type="GO" id="GO:0019354">
    <property type="term" value="P:siroheme biosynthetic process"/>
    <property type="evidence" value="ECO:0007669"/>
    <property type="project" value="InterPro"/>
</dbReference>
<evidence type="ECO:0000256" key="12">
    <source>
        <dbReference type="ARBA" id="ARBA00060548"/>
    </source>
</evidence>
<dbReference type="CDD" id="cd11642">
    <property type="entry name" value="SUMT"/>
    <property type="match status" value="1"/>
</dbReference>
<dbReference type="AlphaFoldDB" id="A0A919EPD5"/>
<dbReference type="InterPro" id="IPR006366">
    <property type="entry name" value="CobA/CysG_C"/>
</dbReference>
<evidence type="ECO:0000256" key="8">
    <source>
        <dbReference type="ARBA" id="ARBA00023239"/>
    </source>
</evidence>
<dbReference type="InterPro" id="IPR014776">
    <property type="entry name" value="4pyrrole_Mease_sub2"/>
</dbReference>
<dbReference type="Gene3D" id="3.40.1010.10">
    <property type="entry name" value="Cobalt-precorrin-4 Transmethylase, Domain 1"/>
    <property type="match status" value="1"/>
</dbReference>
<dbReference type="PANTHER" id="PTHR45790">
    <property type="entry name" value="SIROHEME SYNTHASE-RELATED"/>
    <property type="match status" value="1"/>
</dbReference>
<comment type="similarity">
    <text evidence="1">Belongs to the precorrin methyltransferase family.</text>
</comment>
<dbReference type="PROSITE" id="PS00839">
    <property type="entry name" value="SUMT_1"/>
    <property type="match status" value="1"/>
</dbReference>
<keyword evidence="10" id="KW-0511">Multifunctional enzyme</keyword>
<dbReference type="FunFam" id="3.30.950.10:FF:000001">
    <property type="entry name" value="Siroheme synthase"/>
    <property type="match status" value="1"/>
</dbReference>
<evidence type="ECO:0000256" key="3">
    <source>
        <dbReference type="ARBA" id="ARBA00022573"/>
    </source>
</evidence>
<dbReference type="GO" id="GO:0016491">
    <property type="term" value="F:oxidoreductase activity"/>
    <property type="evidence" value="ECO:0007669"/>
    <property type="project" value="UniProtKB-KW"/>
</dbReference>
<dbReference type="Gene3D" id="3.30.950.10">
    <property type="entry name" value="Methyltransferase, Cobalt-precorrin-4 Transmethylase, Domain 2"/>
    <property type="match status" value="1"/>
</dbReference>
<sequence>MTSKNSHNKNDFLVGEVALVGAGPGDPELLTVRAFNIIKQAQVAVYDRLVSQEVMALLPDDCELIYVGKKQAKHHLPQEQINDLLVELARQNKKVVRLKGGDPFVFGRGGEEAQHCLLNGIACHIVPGLTAASACTSYVGIPLTHRQVAQSCTFVTGHVKDCGQLDLPWHALSDKKQTVVFYMGVKSLPIITEQLIAAGRETDTPAALIYKGTTPEQQVFRGNLSSLESIVAEHNIKPPTLIVIGDVVDTFDQAHLTNLGYLSPLS</sequence>
<evidence type="ECO:0000313" key="14">
    <source>
        <dbReference type="EMBL" id="GHG03258.1"/>
    </source>
</evidence>